<evidence type="ECO:0000256" key="5">
    <source>
        <dbReference type="SAM" id="SignalP"/>
    </source>
</evidence>
<dbReference type="RefSeq" id="WP_175346740.1">
    <property type="nucleotide sequence ID" value="NZ_JABMCI010000056.1"/>
</dbReference>
<dbReference type="Gene3D" id="2.130.10.10">
    <property type="entry name" value="YVTN repeat-like/Quinoprotein amine dehydrogenase"/>
    <property type="match status" value="1"/>
</dbReference>
<dbReference type="PROSITE" id="PS50853">
    <property type="entry name" value="FN3"/>
    <property type="match status" value="1"/>
</dbReference>
<keyword evidence="2" id="KW-0966">Cell projection</keyword>
<keyword evidence="3" id="KW-0326">Glycosidase</keyword>
<dbReference type="InterPro" id="IPR003961">
    <property type="entry name" value="FN3_dom"/>
</dbReference>
<feature type="chain" id="PRO_5031049145" evidence="5">
    <location>
        <begin position="21"/>
        <end position="1070"/>
    </location>
</feature>
<accession>A0A7Y5ZZ83</accession>
<dbReference type="InterPro" id="IPR011044">
    <property type="entry name" value="Quino_amine_DH_bsu"/>
</dbReference>
<proteinExistence type="predicted"/>
<dbReference type="EMBL" id="JABMCI010000056">
    <property type="protein sequence ID" value="NUU16859.1"/>
    <property type="molecule type" value="Genomic_DNA"/>
</dbReference>
<dbReference type="InterPro" id="IPR036116">
    <property type="entry name" value="FN3_sf"/>
</dbReference>
<keyword evidence="4" id="KW-0119">Carbohydrate metabolism</keyword>
<organism evidence="8 9">
    <name type="scientific">Cellulomonas humilata</name>
    <dbReference type="NCBI Taxonomy" id="144055"/>
    <lineage>
        <taxon>Bacteria</taxon>
        <taxon>Bacillati</taxon>
        <taxon>Actinomycetota</taxon>
        <taxon>Actinomycetes</taxon>
        <taxon>Micrococcales</taxon>
        <taxon>Cellulomonadaceae</taxon>
        <taxon>Cellulomonas</taxon>
    </lineage>
</organism>
<comment type="subcellular location">
    <subcellularLocation>
        <location evidence="1">Cell projection</location>
    </subcellularLocation>
</comment>
<evidence type="ECO:0000259" key="6">
    <source>
        <dbReference type="PROSITE" id="PS50093"/>
    </source>
</evidence>
<feature type="domain" description="Fibronectin type-III" evidence="7">
    <location>
        <begin position="436"/>
        <end position="534"/>
    </location>
</feature>
<dbReference type="GO" id="GO:0042995">
    <property type="term" value="C:cell projection"/>
    <property type="evidence" value="ECO:0007669"/>
    <property type="project" value="UniProtKB-SubCell"/>
</dbReference>
<dbReference type="SUPFAM" id="SSF49299">
    <property type="entry name" value="PKD domain"/>
    <property type="match status" value="1"/>
</dbReference>
<evidence type="ECO:0000256" key="2">
    <source>
        <dbReference type="ARBA" id="ARBA00023273"/>
    </source>
</evidence>
<dbReference type="Gene3D" id="2.60.40.10">
    <property type="entry name" value="Immunoglobulins"/>
    <property type="match status" value="2"/>
</dbReference>
<evidence type="ECO:0000256" key="4">
    <source>
        <dbReference type="ARBA" id="ARBA00023326"/>
    </source>
</evidence>
<dbReference type="SUPFAM" id="SSF50969">
    <property type="entry name" value="YVTN repeat-like/Quinoprotein amine dehydrogenase"/>
    <property type="match status" value="1"/>
</dbReference>
<dbReference type="GO" id="GO:0000272">
    <property type="term" value="P:polysaccharide catabolic process"/>
    <property type="evidence" value="ECO:0007669"/>
    <property type="project" value="UniProtKB-KW"/>
</dbReference>
<dbReference type="Pfam" id="PF18911">
    <property type="entry name" value="PKD_4"/>
    <property type="match status" value="1"/>
</dbReference>
<dbReference type="GO" id="GO:0016798">
    <property type="term" value="F:hydrolase activity, acting on glycosyl bonds"/>
    <property type="evidence" value="ECO:0007669"/>
    <property type="project" value="UniProtKB-KW"/>
</dbReference>
<dbReference type="Pfam" id="PF13385">
    <property type="entry name" value="Laminin_G_3"/>
    <property type="match status" value="1"/>
</dbReference>
<dbReference type="CDD" id="cd00063">
    <property type="entry name" value="FN3"/>
    <property type="match status" value="1"/>
</dbReference>
<evidence type="ECO:0000313" key="8">
    <source>
        <dbReference type="EMBL" id="NUU16859.1"/>
    </source>
</evidence>
<dbReference type="InterPro" id="IPR015943">
    <property type="entry name" value="WD40/YVTN_repeat-like_dom_sf"/>
</dbReference>
<dbReference type="CDD" id="cd00146">
    <property type="entry name" value="PKD"/>
    <property type="match status" value="1"/>
</dbReference>
<dbReference type="InterPro" id="IPR013320">
    <property type="entry name" value="ConA-like_dom_sf"/>
</dbReference>
<evidence type="ECO:0000259" key="7">
    <source>
        <dbReference type="PROSITE" id="PS50853"/>
    </source>
</evidence>
<evidence type="ECO:0000256" key="1">
    <source>
        <dbReference type="ARBA" id="ARBA00004316"/>
    </source>
</evidence>
<dbReference type="SMART" id="SM00060">
    <property type="entry name" value="FN3"/>
    <property type="match status" value="1"/>
</dbReference>
<dbReference type="AlphaFoldDB" id="A0A7Y5ZZ83"/>
<keyword evidence="9" id="KW-1185">Reference proteome</keyword>
<dbReference type="SUPFAM" id="SSF49265">
    <property type="entry name" value="Fibronectin type III"/>
    <property type="match status" value="1"/>
</dbReference>
<dbReference type="InterPro" id="IPR035986">
    <property type="entry name" value="PKD_dom_sf"/>
</dbReference>
<dbReference type="Gene3D" id="2.60.120.200">
    <property type="match status" value="1"/>
</dbReference>
<dbReference type="CDD" id="cd00110">
    <property type="entry name" value="LamG"/>
    <property type="match status" value="1"/>
</dbReference>
<keyword evidence="5" id="KW-0732">Signal</keyword>
<dbReference type="PROSITE" id="PS50093">
    <property type="entry name" value="PKD"/>
    <property type="match status" value="1"/>
</dbReference>
<evidence type="ECO:0000256" key="3">
    <source>
        <dbReference type="ARBA" id="ARBA00023295"/>
    </source>
</evidence>
<gene>
    <name evidence="8" type="ORF">HP550_06295</name>
</gene>
<dbReference type="InterPro" id="IPR022409">
    <property type="entry name" value="PKD/Chitinase_dom"/>
</dbReference>
<feature type="signal peptide" evidence="5">
    <location>
        <begin position="1"/>
        <end position="20"/>
    </location>
</feature>
<feature type="domain" description="PKD" evidence="6">
    <location>
        <begin position="781"/>
        <end position="857"/>
    </location>
</feature>
<dbReference type="SMART" id="SM00089">
    <property type="entry name" value="PKD"/>
    <property type="match status" value="1"/>
</dbReference>
<keyword evidence="4" id="KW-0624">Polysaccharide degradation</keyword>
<dbReference type="SUPFAM" id="SSF49899">
    <property type="entry name" value="Concanavalin A-like lectins/glucanases"/>
    <property type="match status" value="1"/>
</dbReference>
<name>A0A7Y5ZZ83_9CELL</name>
<keyword evidence="3" id="KW-0378">Hydrolase</keyword>
<evidence type="ECO:0000313" key="9">
    <source>
        <dbReference type="Proteomes" id="UP000565724"/>
    </source>
</evidence>
<comment type="caution">
    <text evidence="8">The sequence shown here is derived from an EMBL/GenBank/DDBJ whole genome shotgun (WGS) entry which is preliminary data.</text>
</comment>
<dbReference type="Proteomes" id="UP000565724">
    <property type="component" value="Unassembled WGS sequence"/>
</dbReference>
<dbReference type="InterPro" id="IPR000601">
    <property type="entry name" value="PKD_dom"/>
</dbReference>
<reference evidence="8 9" key="1">
    <citation type="submission" date="2020-05" db="EMBL/GenBank/DDBJ databases">
        <title>Genome Sequencing of Type Strains.</title>
        <authorList>
            <person name="Lemaire J.F."/>
            <person name="Inderbitzin P."/>
            <person name="Gregorio O.A."/>
            <person name="Collins S.B."/>
            <person name="Wespe N."/>
            <person name="Knight-Connoni V."/>
        </authorList>
    </citation>
    <scope>NUCLEOTIDE SEQUENCE [LARGE SCALE GENOMIC DNA]</scope>
    <source>
        <strain evidence="8 9">ATCC 25174</strain>
    </source>
</reference>
<dbReference type="InterPro" id="IPR013783">
    <property type="entry name" value="Ig-like_fold"/>
</dbReference>
<sequence>MSSAVVMVAAVVATAQEAVALDPTVTADALPTVQINGVAWSQVVVGNTVYVAGDFSTARPAGAAAGVSTTPRANLLAYNLTTGVLITTWAPTLDAPAYAIAASPDGTRIYVGGDFTRVNSSARNRFAALDASTGAVITSFNGGANAAVRSIAANASTVYIGGNFNTVAGQSRPRVAAFNASTGAITSWRVSVQPRQVDAIALSPNGSQLYIGGRFDAINGVARQGIGAAATSNGATTSWTVNPEIFAWGYSAGILSLATDGTLVYGTSFGLINDEASDTNLEGMFAADAVTADLAWVEDCHGDSYSVYANPGKDHVYLAGHPHSCANFGGYPEVTPRRHMYGVAFAKAPVGKIQPNSQGGYHDLAGLPSTDKRAFWPVFQPGTYTGTNQATWSVSGSGPYVVYGGEFLRVNNVGQQGLVRFATSDIAPDRVGPVLTGSALQPTAASYATGTMQVSWPANWDRDDEVLTYRVLRGSSSTPVYQVSRGSRFWDLPRLSFTDTGLANGTSYTYRVVAVDSGGNSVTSPSVTATTTGSSAGPLRSYATGVLADSPAGYWRLSEPSGTVQDWTSYAPATAGSGVARGQAGALAGDPNAAMTFNGTAASRVYTARRVAGPLRFSVEAWFRTGSSAGGKIVGFGSVSGTGNSGTVDRHVYMSADGRLNFGVFPNAVRTITSPGAYNDNVWHHVVASVGARGMEMYVDGALVTTNRDVTFSQTTSGYWRIGGDSLSGWPNAAGTTFVGSIDEVAVYGRQLDAADVERHRTLGTGGSTPNQPPTAAIAVSGPPDATVSVSGAGSGDPDGTISTYQWTFGDGGTATGVTASHQYLTTGTYPITLTVTDDRGGVDTETVSVSVVAGPAPAVLASDTFERTTPDGWGTADTGGAWTTTGAASVGGGAGALTLGAPGGVVTASLPGVSSTSTRQQLTVSLDRRPSGSGGWVLLRSRMLDGVGEYRAKLALTSGGGVSVRLHRTDAAGAETPVSASVSSGVTYNAGTVLAVAFEVVGTSPTTLQVKVWDASQPEPSAWLVQATDATGVLQGPGSTGLAAILSSSASNAPVVARFDNYAITAAAP</sequence>
<dbReference type="InterPro" id="IPR001791">
    <property type="entry name" value="Laminin_G"/>
</dbReference>
<protein>
    <submittedName>
        <fullName evidence="8">PKD domain-containing protein</fullName>
    </submittedName>
</protein>